<name>A0A1Y2DVR5_9PEZI</name>
<evidence type="ECO:0000259" key="1">
    <source>
        <dbReference type="Pfam" id="PF04909"/>
    </source>
</evidence>
<dbReference type="GO" id="GO:0016787">
    <property type="term" value="F:hydrolase activity"/>
    <property type="evidence" value="ECO:0007669"/>
    <property type="project" value="InterPro"/>
</dbReference>
<feature type="domain" description="Amidohydrolase-related" evidence="1">
    <location>
        <begin position="24"/>
        <end position="299"/>
    </location>
</feature>
<dbReference type="PANTHER" id="PTHR35563:SF2">
    <property type="entry name" value="BARREL METAL-DEPENDENT HYDROLASE, PUTATIVE (AFU_ORTHOLOGUE AFUA_1G16240)-RELATED"/>
    <property type="match status" value="1"/>
</dbReference>
<dbReference type="Gene3D" id="3.20.20.140">
    <property type="entry name" value="Metal-dependent hydrolases"/>
    <property type="match status" value="1"/>
</dbReference>
<protein>
    <recommendedName>
        <fullName evidence="1">Amidohydrolase-related domain-containing protein</fullName>
    </recommendedName>
</protein>
<dbReference type="SUPFAM" id="SSF51556">
    <property type="entry name" value="Metallo-dependent hydrolases"/>
    <property type="match status" value="1"/>
</dbReference>
<dbReference type="EMBL" id="MCFJ01000008">
    <property type="protein sequence ID" value="ORY63361.1"/>
    <property type="molecule type" value="Genomic_DNA"/>
</dbReference>
<evidence type="ECO:0000313" key="2">
    <source>
        <dbReference type="EMBL" id="ORY63361.1"/>
    </source>
</evidence>
<organism evidence="2 3">
    <name type="scientific">Pseudomassariella vexata</name>
    <dbReference type="NCBI Taxonomy" id="1141098"/>
    <lineage>
        <taxon>Eukaryota</taxon>
        <taxon>Fungi</taxon>
        <taxon>Dikarya</taxon>
        <taxon>Ascomycota</taxon>
        <taxon>Pezizomycotina</taxon>
        <taxon>Sordariomycetes</taxon>
        <taxon>Xylariomycetidae</taxon>
        <taxon>Amphisphaeriales</taxon>
        <taxon>Pseudomassariaceae</taxon>
        <taxon>Pseudomassariella</taxon>
    </lineage>
</organism>
<comment type="caution">
    <text evidence="2">The sequence shown here is derived from an EMBL/GenBank/DDBJ whole genome shotgun (WGS) entry which is preliminary data.</text>
</comment>
<proteinExistence type="predicted"/>
<reference evidence="2 3" key="1">
    <citation type="submission" date="2016-07" db="EMBL/GenBank/DDBJ databases">
        <title>Pervasive Adenine N6-methylation of Active Genes in Fungi.</title>
        <authorList>
            <consortium name="DOE Joint Genome Institute"/>
            <person name="Mondo S.J."/>
            <person name="Dannebaum R.O."/>
            <person name="Kuo R.C."/>
            <person name="Labutti K."/>
            <person name="Haridas S."/>
            <person name="Kuo A."/>
            <person name="Salamov A."/>
            <person name="Ahrendt S.R."/>
            <person name="Lipzen A."/>
            <person name="Sullivan W."/>
            <person name="Andreopoulos W.B."/>
            <person name="Clum A."/>
            <person name="Lindquist E."/>
            <person name="Daum C."/>
            <person name="Ramamoorthy G.K."/>
            <person name="Gryganskyi A."/>
            <person name="Culley D."/>
            <person name="Magnuson J.K."/>
            <person name="James T.Y."/>
            <person name="O'Malley M.A."/>
            <person name="Stajich J.E."/>
            <person name="Spatafora J.W."/>
            <person name="Visel A."/>
            <person name="Grigoriev I.V."/>
        </authorList>
    </citation>
    <scope>NUCLEOTIDE SEQUENCE [LARGE SCALE GENOMIC DNA]</scope>
    <source>
        <strain evidence="2 3">CBS 129021</strain>
    </source>
</reference>
<gene>
    <name evidence="2" type="ORF">BCR38DRAFT_394242</name>
</gene>
<keyword evidence="3" id="KW-1185">Reference proteome</keyword>
<accession>A0A1Y2DVR5</accession>
<dbReference type="InterPro" id="IPR052358">
    <property type="entry name" value="Aro_Compnd_Degr_Hydrolases"/>
</dbReference>
<dbReference type="InterPro" id="IPR006680">
    <property type="entry name" value="Amidohydro-rel"/>
</dbReference>
<evidence type="ECO:0000313" key="3">
    <source>
        <dbReference type="Proteomes" id="UP000193689"/>
    </source>
</evidence>
<dbReference type="AlphaFoldDB" id="A0A1Y2DVR5"/>
<dbReference type="GeneID" id="63773818"/>
<dbReference type="PANTHER" id="PTHR35563">
    <property type="entry name" value="BARREL METAL-DEPENDENT HYDROLASE, PUTATIVE (AFU_ORTHOLOGUE AFUA_1G16240)-RELATED"/>
    <property type="match status" value="1"/>
</dbReference>
<dbReference type="Proteomes" id="UP000193689">
    <property type="component" value="Unassembled WGS sequence"/>
</dbReference>
<dbReference type="InterPro" id="IPR032466">
    <property type="entry name" value="Metal_Hydrolase"/>
</dbReference>
<dbReference type="InParanoid" id="A0A1Y2DVR5"/>
<dbReference type="Pfam" id="PF04909">
    <property type="entry name" value="Amidohydro_2"/>
    <property type="match status" value="1"/>
</dbReference>
<sequence>MALISTNPTGRHTCFLNRMPKDAWDSHMHVVDPTAYPLSADAAYTPSSHTVEEAMDFEKSVGLDNIVLVQPSIYGHDNSCMLDAMRALGPSRCRGVVSLDPRKTSPATLQKWHDLGVRGARINLQSVGKSLDGPELEAALMQYAEVLRPLQWTIQLYVPMRMITLLEPIVPKLGVRICIDHIGHPTLPGPDEYQETQDPYKLPGFESLIRLLEEGQTFVKLSAAYRISAAKDGMSDLAPIAQEILRVAGKRRVVFATDWPHTRFTGLDIRPWMEQVLEWCGNDDKLIDRVFRGNAEDLWMVKREGR</sequence>
<dbReference type="RefSeq" id="XP_040715018.1">
    <property type="nucleotide sequence ID" value="XM_040857606.1"/>
</dbReference>
<dbReference type="OrthoDB" id="2135488at2759"/>